<proteinExistence type="predicted"/>
<protein>
    <submittedName>
        <fullName evidence="1">Uncharacterized protein</fullName>
    </submittedName>
</protein>
<comment type="caution">
    <text evidence="1">The sequence shown here is derived from an EMBL/GenBank/DDBJ whole genome shotgun (WGS) entry which is preliminary data.</text>
</comment>
<sequence length="97" mass="10060">MLCRAVTLQDWSGGFDQVTGLPRLGSPPLLSKVAPSKALSNSPLSSPLESAALADTDGRDLSLQKVDVVADCSANPFAPLLAELVKDLGVRCPQAAE</sequence>
<name>A0AAD3XVE4_NEPGR</name>
<evidence type="ECO:0000313" key="2">
    <source>
        <dbReference type="Proteomes" id="UP001279734"/>
    </source>
</evidence>
<dbReference type="Proteomes" id="UP001279734">
    <property type="component" value="Unassembled WGS sequence"/>
</dbReference>
<evidence type="ECO:0000313" key="1">
    <source>
        <dbReference type="EMBL" id="GMH17775.1"/>
    </source>
</evidence>
<dbReference type="AlphaFoldDB" id="A0AAD3XVE4"/>
<reference evidence="1" key="1">
    <citation type="submission" date="2023-05" db="EMBL/GenBank/DDBJ databases">
        <title>Nepenthes gracilis genome sequencing.</title>
        <authorList>
            <person name="Fukushima K."/>
        </authorList>
    </citation>
    <scope>NUCLEOTIDE SEQUENCE</scope>
    <source>
        <strain evidence="1">SING2019-196</strain>
    </source>
</reference>
<accession>A0AAD3XVE4</accession>
<organism evidence="1 2">
    <name type="scientific">Nepenthes gracilis</name>
    <name type="common">Slender pitcher plant</name>
    <dbReference type="NCBI Taxonomy" id="150966"/>
    <lineage>
        <taxon>Eukaryota</taxon>
        <taxon>Viridiplantae</taxon>
        <taxon>Streptophyta</taxon>
        <taxon>Embryophyta</taxon>
        <taxon>Tracheophyta</taxon>
        <taxon>Spermatophyta</taxon>
        <taxon>Magnoliopsida</taxon>
        <taxon>eudicotyledons</taxon>
        <taxon>Gunneridae</taxon>
        <taxon>Pentapetalae</taxon>
        <taxon>Caryophyllales</taxon>
        <taxon>Nepenthaceae</taxon>
        <taxon>Nepenthes</taxon>
    </lineage>
</organism>
<dbReference type="EMBL" id="BSYO01000018">
    <property type="protein sequence ID" value="GMH17775.1"/>
    <property type="molecule type" value="Genomic_DNA"/>
</dbReference>
<gene>
    <name evidence="1" type="ORF">Nepgr_019616</name>
</gene>
<keyword evidence="2" id="KW-1185">Reference proteome</keyword>